<feature type="transmembrane region" description="Helical" evidence="2">
    <location>
        <begin position="195"/>
        <end position="219"/>
    </location>
</feature>
<evidence type="ECO:0000313" key="4">
    <source>
        <dbReference type="Proteomes" id="UP000193944"/>
    </source>
</evidence>
<evidence type="ECO:0000313" key="3">
    <source>
        <dbReference type="EMBL" id="ORX80080.1"/>
    </source>
</evidence>
<protein>
    <submittedName>
        <fullName evidence="3">Uncharacterized protein</fullName>
    </submittedName>
</protein>
<feature type="transmembrane region" description="Helical" evidence="2">
    <location>
        <begin position="162"/>
        <end position="183"/>
    </location>
</feature>
<keyword evidence="2" id="KW-1133">Transmembrane helix</keyword>
<feature type="transmembrane region" description="Helical" evidence="2">
    <location>
        <begin position="239"/>
        <end position="256"/>
    </location>
</feature>
<feature type="transmembrane region" description="Helical" evidence="2">
    <location>
        <begin position="21"/>
        <end position="40"/>
    </location>
</feature>
<accession>A0A1Y1X2P6</accession>
<evidence type="ECO:0000256" key="2">
    <source>
        <dbReference type="SAM" id="Phobius"/>
    </source>
</evidence>
<feature type="transmembrane region" description="Helical" evidence="2">
    <location>
        <begin position="123"/>
        <end position="142"/>
    </location>
</feature>
<gene>
    <name evidence="3" type="ORF">BCR32DRAFT_269073</name>
</gene>
<reference evidence="3 4" key="1">
    <citation type="submission" date="2016-08" db="EMBL/GenBank/DDBJ databases">
        <title>A Parts List for Fungal Cellulosomes Revealed by Comparative Genomics.</title>
        <authorList>
            <consortium name="DOE Joint Genome Institute"/>
            <person name="Haitjema C.H."/>
            <person name="Gilmore S.P."/>
            <person name="Henske J.K."/>
            <person name="Solomon K.V."/>
            <person name="De Groot R."/>
            <person name="Kuo A."/>
            <person name="Mondo S.J."/>
            <person name="Salamov A.A."/>
            <person name="Labutti K."/>
            <person name="Zhao Z."/>
            <person name="Chiniquy J."/>
            <person name="Barry K."/>
            <person name="Brewer H.M."/>
            <person name="Purvine S.O."/>
            <person name="Wright A.T."/>
            <person name="Boxma B."/>
            <person name="Van Alen T."/>
            <person name="Hackstein J.H."/>
            <person name="Baker S.E."/>
            <person name="Grigoriev I.V."/>
            <person name="O'Malley M.A."/>
        </authorList>
    </citation>
    <scope>NUCLEOTIDE SEQUENCE [LARGE SCALE GENOMIC DNA]</scope>
    <source>
        <strain evidence="3 4">S4</strain>
    </source>
</reference>
<feature type="region of interest" description="Disordered" evidence="1">
    <location>
        <begin position="442"/>
        <end position="465"/>
    </location>
</feature>
<feature type="transmembrane region" description="Helical" evidence="2">
    <location>
        <begin position="46"/>
        <end position="66"/>
    </location>
</feature>
<proteinExistence type="predicted"/>
<keyword evidence="2" id="KW-0812">Transmembrane</keyword>
<organism evidence="3 4">
    <name type="scientific">Anaeromyces robustus</name>
    <dbReference type="NCBI Taxonomy" id="1754192"/>
    <lineage>
        <taxon>Eukaryota</taxon>
        <taxon>Fungi</taxon>
        <taxon>Fungi incertae sedis</taxon>
        <taxon>Chytridiomycota</taxon>
        <taxon>Chytridiomycota incertae sedis</taxon>
        <taxon>Neocallimastigomycetes</taxon>
        <taxon>Neocallimastigales</taxon>
        <taxon>Neocallimastigaceae</taxon>
        <taxon>Anaeromyces</taxon>
    </lineage>
</organism>
<name>A0A1Y1X2P6_9FUNG</name>
<keyword evidence="2" id="KW-0472">Membrane</keyword>
<dbReference type="AlphaFoldDB" id="A0A1Y1X2P6"/>
<evidence type="ECO:0000256" key="1">
    <source>
        <dbReference type="SAM" id="MobiDB-lite"/>
    </source>
</evidence>
<dbReference type="Proteomes" id="UP000193944">
    <property type="component" value="Unassembled WGS sequence"/>
</dbReference>
<feature type="compositionally biased region" description="Polar residues" evidence="1">
    <location>
        <begin position="456"/>
        <end position="465"/>
    </location>
</feature>
<keyword evidence="4" id="KW-1185">Reference proteome</keyword>
<reference evidence="3 4" key="2">
    <citation type="submission" date="2016-08" db="EMBL/GenBank/DDBJ databases">
        <title>Pervasive Adenine N6-methylation of Active Genes in Fungi.</title>
        <authorList>
            <consortium name="DOE Joint Genome Institute"/>
            <person name="Mondo S.J."/>
            <person name="Dannebaum R.O."/>
            <person name="Kuo R.C."/>
            <person name="Labutti K."/>
            <person name="Haridas S."/>
            <person name="Kuo A."/>
            <person name="Salamov A."/>
            <person name="Ahrendt S.R."/>
            <person name="Lipzen A."/>
            <person name="Sullivan W."/>
            <person name="Andreopoulos W.B."/>
            <person name="Clum A."/>
            <person name="Lindquist E."/>
            <person name="Daum C."/>
            <person name="Ramamoorthy G.K."/>
            <person name="Gryganskyi A."/>
            <person name="Culley D."/>
            <person name="Magnuson J.K."/>
            <person name="James T.Y."/>
            <person name="O'Malley M.A."/>
            <person name="Stajich J.E."/>
            <person name="Spatafora J.W."/>
            <person name="Visel A."/>
            <person name="Grigoriev I.V."/>
        </authorList>
    </citation>
    <scope>NUCLEOTIDE SEQUENCE [LARGE SCALE GENOMIC DNA]</scope>
    <source>
        <strain evidence="3 4">S4</strain>
    </source>
</reference>
<sequence length="465" mass="54060">MSNLYSDVITSLSGLANSSRFLTPIYSWLLITYVFFTIGIHTGNNLWKYLYIICTNGVISNLFYGIGEVSRKLSLNFEYTEAFIYFKYPEHIFFALNEWGLIYLNFVKIRSCIKTLESSFWKIFINILFIYYMGCHLLIAYYEIYNVKNKGNEKFVKLPSILYIPVSILEIYFMLLIVISTINENNDQSKTKDTLTIFLNSSLTRMFIVSLILCGVSIIECVDRDEGYGLLMKRVLWRLKGLLGVVYLIDFLLIRVKSDSNTIKKNEVELLKYCIKEKNYEVNNDEKGKNETFGLDLEDPYGLNKTPTDYIQTSKIPSNINTYNYNNSPTFDYNRNENMLRYSSISDFNSNGNMLRYSSISDFNGNGNMFRNSFISDNNNENILKPSPISEYNRDSSLLMPKEKNTQRVSNIVTLNTDDIYSPTTFSNTNNRNSYRKRSYNIQSNNKNNGEIKFSPTFSYTNPEL</sequence>
<dbReference type="EMBL" id="MCFG01000156">
    <property type="protein sequence ID" value="ORX80080.1"/>
    <property type="molecule type" value="Genomic_DNA"/>
</dbReference>
<comment type="caution">
    <text evidence="3">The sequence shown here is derived from an EMBL/GenBank/DDBJ whole genome shotgun (WGS) entry which is preliminary data.</text>
</comment>